<keyword evidence="9" id="KW-1185">Reference proteome</keyword>
<keyword evidence="5 8" id="KW-0378">Hydrolase</keyword>
<dbReference type="InterPro" id="IPR001563">
    <property type="entry name" value="Peptidase_S10"/>
</dbReference>
<comment type="similarity">
    <text evidence="1">Belongs to the peptidase S10 family.</text>
</comment>
<feature type="signal peptide" evidence="7">
    <location>
        <begin position="1"/>
        <end position="27"/>
    </location>
</feature>
<dbReference type="EMBL" id="KV875095">
    <property type="protein sequence ID" value="OIW31912.1"/>
    <property type="molecule type" value="Genomic_DNA"/>
</dbReference>
<evidence type="ECO:0000256" key="1">
    <source>
        <dbReference type="ARBA" id="ARBA00009431"/>
    </source>
</evidence>
<proteinExistence type="inferred from homology"/>
<dbReference type="GO" id="GO:0004185">
    <property type="term" value="F:serine-type carboxypeptidase activity"/>
    <property type="evidence" value="ECO:0007669"/>
    <property type="project" value="InterPro"/>
</dbReference>
<evidence type="ECO:0000256" key="6">
    <source>
        <dbReference type="ARBA" id="ARBA00023180"/>
    </source>
</evidence>
<name>A0A1J7JPQ7_9PEZI</name>
<keyword evidence="6" id="KW-0325">Glycoprotein</keyword>
<evidence type="ECO:0000313" key="8">
    <source>
        <dbReference type="EMBL" id="OIW31912.1"/>
    </source>
</evidence>
<keyword evidence="4 7" id="KW-0732">Signal</keyword>
<dbReference type="PRINTS" id="PR00724">
    <property type="entry name" value="CRBOXYPTASEC"/>
</dbReference>
<organism evidence="8 9">
    <name type="scientific">Coniochaeta ligniaria NRRL 30616</name>
    <dbReference type="NCBI Taxonomy" id="1408157"/>
    <lineage>
        <taxon>Eukaryota</taxon>
        <taxon>Fungi</taxon>
        <taxon>Dikarya</taxon>
        <taxon>Ascomycota</taxon>
        <taxon>Pezizomycotina</taxon>
        <taxon>Sordariomycetes</taxon>
        <taxon>Sordariomycetidae</taxon>
        <taxon>Coniochaetales</taxon>
        <taxon>Coniochaetaceae</taxon>
        <taxon>Coniochaeta</taxon>
    </lineage>
</organism>
<dbReference type="SUPFAM" id="SSF53474">
    <property type="entry name" value="alpha/beta-Hydrolases"/>
    <property type="match status" value="1"/>
</dbReference>
<evidence type="ECO:0000256" key="2">
    <source>
        <dbReference type="ARBA" id="ARBA00022645"/>
    </source>
</evidence>
<dbReference type="Pfam" id="PF00450">
    <property type="entry name" value="Peptidase_S10"/>
    <property type="match status" value="1"/>
</dbReference>
<protein>
    <submittedName>
        <fullName evidence="8">Alpha/beta-hydrolase</fullName>
    </submittedName>
</protein>
<dbReference type="PANTHER" id="PTHR11802:SF189">
    <property type="entry name" value="CARBOXYPEPTIDASE"/>
    <property type="match status" value="1"/>
</dbReference>
<dbReference type="GO" id="GO:0006508">
    <property type="term" value="P:proteolysis"/>
    <property type="evidence" value="ECO:0007669"/>
    <property type="project" value="UniProtKB-KW"/>
</dbReference>
<dbReference type="InterPro" id="IPR029058">
    <property type="entry name" value="AB_hydrolase_fold"/>
</dbReference>
<dbReference type="Gene3D" id="3.40.50.1820">
    <property type="entry name" value="alpha/beta hydrolase"/>
    <property type="match status" value="1"/>
</dbReference>
<dbReference type="GO" id="GO:0000324">
    <property type="term" value="C:fungal-type vacuole"/>
    <property type="evidence" value="ECO:0007669"/>
    <property type="project" value="TreeGrafter"/>
</dbReference>
<evidence type="ECO:0000256" key="5">
    <source>
        <dbReference type="ARBA" id="ARBA00022801"/>
    </source>
</evidence>
<dbReference type="PANTHER" id="PTHR11802">
    <property type="entry name" value="SERINE PROTEASE FAMILY S10 SERINE CARBOXYPEPTIDASE"/>
    <property type="match status" value="1"/>
</dbReference>
<gene>
    <name evidence="8" type="ORF">CONLIGDRAFT_698223</name>
</gene>
<dbReference type="OrthoDB" id="443318at2759"/>
<evidence type="ECO:0000256" key="4">
    <source>
        <dbReference type="ARBA" id="ARBA00022729"/>
    </source>
</evidence>
<accession>A0A1J7JPQ7</accession>
<dbReference type="AlphaFoldDB" id="A0A1J7JPQ7"/>
<feature type="chain" id="PRO_5012023861" evidence="7">
    <location>
        <begin position="28"/>
        <end position="655"/>
    </location>
</feature>
<evidence type="ECO:0000256" key="7">
    <source>
        <dbReference type="SAM" id="SignalP"/>
    </source>
</evidence>
<dbReference type="InParanoid" id="A0A1J7JPQ7"/>
<dbReference type="Proteomes" id="UP000182658">
    <property type="component" value="Unassembled WGS sequence"/>
</dbReference>
<dbReference type="STRING" id="1408157.A0A1J7JPQ7"/>
<reference evidence="8 9" key="1">
    <citation type="submission" date="2016-10" db="EMBL/GenBank/DDBJ databases">
        <title>Draft genome sequence of Coniochaeta ligniaria NRRL30616, a lignocellulolytic fungus for bioabatement of inhibitors in plant biomass hydrolysates.</title>
        <authorList>
            <consortium name="DOE Joint Genome Institute"/>
            <person name="Jimenez D.J."/>
            <person name="Hector R.E."/>
            <person name="Riley R."/>
            <person name="Sun H."/>
            <person name="Grigoriev I.V."/>
            <person name="Van Elsas J.D."/>
            <person name="Nichols N.N."/>
        </authorList>
    </citation>
    <scope>NUCLEOTIDE SEQUENCE [LARGE SCALE GENOMIC DNA]</scope>
    <source>
        <strain evidence="8 9">NRRL 30616</strain>
    </source>
</reference>
<keyword evidence="2" id="KW-0121">Carboxypeptidase</keyword>
<sequence>MVSPISFFRLPGVALYLFSGILAAVSAQQFVPIPTDVTTTLSKNYPGASISYKENTICETTSGVRSWSGYVNLPSGLLSDASYNTSLFFWYFESRNNSIQAPTTIYMPGGPGTSFLDGASGFPCIVNPDSNSTILNPWSFNGAVNMLYVDMPVQTGYSYVNPQNGTVDLFTGAFTPITSAGDKVETNLTTVQATLSSQDPTLTLNTTQQVQRAMWTFAQVWFQEFPEFRTENKEINIWGFSYSGFFVPATFAYFQRQNERIKNGTIADSKAKALQLGTIGMNNGCVDAASQAASYPEYAYNNTYGVEVISKEIYETAKYNGTAPGGCIDTISLCRAEAAISDPQGLGTNETVNQICLSAVNLCYVQVQGAYTDNSNRSPFDLSLTLPATFPPEYPVAYYNQRWVQEALGVPVNYSFAPLAPVENFFGVTGDPFRYDGKADLEYLLSTGVGVALVYGDRDYRCNWLGAENVSLIMDYPAAASFRKAGYTAIATNASYTGGLVRQHGNVSFSRVFEAGHAVVSYQPETVYRIFERALSGRDVATGAVDIGNNSSYRTSGPENSFATKNELPAGEPNTCFLYVLDGTCTLEELAALQNGTAVVKDYVVTLPVAASGGGAGNSSGGNGTVQSASGRFDASMLGVGLLVPFVAGLAFSGL</sequence>
<evidence type="ECO:0000256" key="3">
    <source>
        <dbReference type="ARBA" id="ARBA00022670"/>
    </source>
</evidence>
<evidence type="ECO:0000313" key="9">
    <source>
        <dbReference type="Proteomes" id="UP000182658"/>
    </source>
</evidence>
<keyword evidence="3" id="KW-0645">Protease</keyword>